<name>A0A139JQH0_9MOLU</name>
<dbReference type="EMBL" id="LTBM01000017">
    <property type="protein sequence ID" value="KXT29083.1"/>
    <property type="molecule type" value="Genomic_DNA"/>
</dbReference>
<evidence type="ECO:0000313" key="1">
    <source>
        <dbReference type="EMBL" id="KXT29083.1"/>
    </source>
</evidence>
<dbReference type="Proteomes" id="UP000070069">
    <property type="component" value="Unassembled WGS sequence"/>
</dbReference>
<sequence>MIELLFNKFFLTFFEKSQNFLFFKERFVFFKKTSFLTN</sequence>
<accession>A0A139JQH0</accession>
<proteinExistence type="predicted"/>
<dbReference type="PATRIC" id="fig|203274.3.peg.198"/>
<dbReference type="EMBL" id="LTBM01000006">
    <property type="protein sequence ID" value="KXT29213.1"/>
    <property type="molecule type" value="Genomic_DNA"/>
</dbReference>
<protein>
    <submittedName>
        <fullName evidence="2">Uncharacterized protein</fullName>
    </submittedName>
</protein>
<comment type="caution">
    <text evidence="2">The sequence shown here is derived from an EMBL/GenBank/DDBJ whole genome shotgun (WGS) entry which is preliminary data.</text>
</comment>
<gene>
    <name evidence="2" type="ORF">AXA84_0242</name>
    <name evidence="1" type="ORF">AXA84_0401</name>
</gene>
<organism evidence="2 3">
    <name type="scientific">Candidatus Phytoplasma oryzae</name>
    <dbReference type="NCBI Taxonomy" id="203274"/>
    <lineage>
        <taxon>Bacteria</taxon>
        <taxon>Bacillati</taxon>
        <taxon>Mycoplasmatota</taxon>
        <taxon>Mollicutes</taxon>
        <taxon>Acholeplasmatales</taxon>
        <taxon>Acholeplasmataceae</taxon>
        <taxon>Candidatus Phytoplasma</taxon>
        <taxon>16SrXI (Rice yellow dwarf group)</taxon>
    </lineage>
</organism>
<evidence type="ECO:0000313" key="3">
    <source>
        <dbReference type="Proteomes" id="UP000070069"/>
    </source>
</evidence>
<evidence type="ECO:0000313" key="2">
    <source>
        <dbReference type="EMBL" id="KXT29213.1"/>
    </source>
</evidence>
<reference evidence="2 3" key="1">
    <citation type="submission" date="2016-02" db="EMBL/GenBank/DDBJ databases">
        <title>A draft genome sequence of Candidatus Phytoplasma oryzae strain Mbita1, the causative agent of Napier Grass stunt disease in Kenya.</title>
        <authorList>
            <person name="Fischer A."/>
            <person name="Santa-Cruz I."/>
            <person name="Wambua L."/>
            <person name="Olds C."/>
            <person name="Midega C."/>
            <person name="Dickinson M."/>
            <person name="Kawicha P."/>
            <person name="Khan Z."/>
            <person name="Masiga D."/>
            <person name="Jores J."/>
            <person name="Bernd S."/>
        </authorList>
    </citation>
    <scope>NUCLEOTIDE SEQUENCE [LARGE SCALE GENOMIC DNA]</scope>
    <source>
        <strain evidence="2">Mbita1</strain>
    </source>
</reference>
<dbReference type="AlphaFoldDB" id="A0A139JQH0"/>